<evidence type="ECO:0000313" key="1">
    <source>
        <dbReference type="EMBL" id="OHX65194.1"/>
    </source>
</evidence>
<dbReference type="AlphaFoldDB" id="A0A1S1YW02"/>
<dbReference type="PROSITE" id="PS51257">
    <property type="entry name" value="PROKAR_LIPOPROTEIN"/>
    <property type="match status" value="1"/>
</dbReference>
<proteinExistence type="predicted"/>
<protein>
    <submittedName>
        <fullName evidence="1">Uncharacterized protein</fullName>
    </submittedName>
</protein>
<accession>A0A1S1YW02</accession>
<sequence>MLFCREYLFAQIILVFISCDIYAQGILDMKIEKSPHQHLILNLDSNETYESIFITLITDDVGLVEVNKFVQDFDSDSPYIFVYLNGKTSKVFLESSTIIPLELQENSTIVKIRGYYYNSSIGYSKIFERKI</sequence>
<organism evidence="1 2">
    <name type="scientific">Flammeovirga pacifica</name>
    <dbReference type="NCBI Taxonomy" id="915059"/>
    <lineage>
        <taxon>Bacteria</taxon>
        <taxon>Pseudomonadati</taxon>
        <taxon>Bacteroidota</taxon>
        <taxon>Cytophagia</taxon>
        <taxon>Cytophagales</taxon>
        <taxon>Flammeovirgaceae</taxon>
        <taxon>Flammeovirga</taxon>
    </lineage>
</organism>
<dbReference type="EMBL" id="JRYR02000001">
    <property type="protein sequence ID" value="OHX65194.1"/>
    <property type="molecule type" value="Genomic_DNA"/>
</dbReference>
<gene>
    <name evidence="1" type="ORF">NH26_01915</name>
</gene>
<comment type="caution">
    <text evidence="1">The sequence shown here is derived from an EMBL/GenBank/DDBJ whole genome shotgun (WGS) entry which is preliminary data.</text>
</comment>
<reference evidence="1 2" key="1">
    <citation type="journal article" date="2012" name="Int. J. Syst. Evol. Microbiol.">
        <title>Flammeovirga pacifica sp. nov., isolated from deep-sea sediment.</title>
        <authorList>
            <person name="Xu H."/>
            <person name="Fu Y."/>
            <person name="Yang N."/>
            <person name="Ding Z."/>
            <person name="Lai Q."/>
            <person name="Zeng R."/>
        </authorList>
    </citation>
    <scope>NUCLEOTIDE SEQUENCE [LARGE SCALE GENOMIC DNA]</scope>
    <source>
        <strain evidence="2">DSM 24597 / LMG 26175 / WPAGA1</strain>
    </source>
</reference>
<dbReference type="Proteomes" id="UP000179797">
    <property type="component" value="Unassembled WGS sequence"/>
</dbReference>
<keyword evidence="2" id="KW-1185">Reference proteome</keyword>
<name>A0A1S1YW02_FLAPC</name>
<evidence type="ECO:0000313" key="2">
    <source>
        <dbReference type="Proteomes" id="UP000179797"/>
    </source>
</evidence>